<gene>
    <name evidence="1" type="ORF">ACFOJE_16180</name>
</gene>
<name>A0ABV7AXL9_9GAMM</name>
<reference evidence="2" key="1">
    <citation type="journal article" date="2019" name="Int. J. Syst. Evol. Microbiol.">
        <title>The Global Catalogue of Microorganisms (GCM) 10K type strain sequencing project: providing services to taxonomists for standard genome sequencing and annotation.</title>
        <authorList>
            <consortium name="The Broad Institute Genomics Platform"/>
            <consortium name="The Broad Institute Genome Sequencing Center for Infectious Disease"/>
            <person name="Wu L."/>
            <person name="Ma J."/>
        </authorList>
    </citation>
    <scope>NUCLEOTIDE SEQUENCE [LARGE SCALE GENOMIC DNA]</scope>
    <source>
        <strain evidence="2">KCTC 62195</strain>
    </source>
</reference>
<dbReference type="EMBL" id="JBHRSJ010000034">
    <property type="protein sequence ID" value="MFC2973743.1"/>
    <property type="molecule type" value="Genomic_DNA"/>
</dbReference>
<dbReference type="Proteomes" id="UP001595457">
    <property type="component" value="Unassembled WGS sequence"/>
</dbReference>
<keyword evidence="2" id="KW-1185">Reference proteome</keyword>
<protein>
    <submittedName>
        <fullName evidence="1">Uncharacterized protein</fullName>
    </submittedName>
</protein>
<proteinExistence type="predicted"/>
<evidence type="ECO:0000313" key="1">
    <source>
        <dbReference type="EMBL" id="MFC2973743.1"/>
    </source>
</evidence>
<comment type="caution">
    <text evidence="1">The sequence shown here is derived from an EMBL/GenBank/DDBJ whole genome shotgun (WGS) entry which is preliminary data.</text>
</comment>
<sequence length="119" mass="12559">MSGLRHHRLSSFPCVIALVLAVALLMNPVLVTLGDFHIEVEHSNGIAYEQTSSVQQDDNGSRLLDALLHIAHSGGASLATLPAFLVVPAAPAARVKILGEVESPPSSPRQAPYRPPIPA</sequence>
<dbReference type="RefSeq" id="WP_377815582.1">
    <property type="nucleotide sequence ID" value="NZ_JBHRSJ010000034.1"/>
</dbReference>
<evidence type="ECO:0000313" key="2">
    <source>
        <dbReference type="Proteomes" id="UP001595457"/>
    </source>
</evidence>
<organism evidence="1 2">
    <name type="scientific">Azotobacter bryophylli</name>
    <dbReference type="NCBI Taxonomy" id="1986537"/>
    <lineage>
        <taxon>Bacteria</taxon>
        <taxon>Pseudomonadati</taxon>
        <taxon>Pseudomonadota</taxon>
        <taxon>Gammaproteobacteria</taxon>
        <taxon>Pseudomonadales</taxon>
        <taxon>Pseudomonadaceae</taxon>
        <taxon>Azotobacter</taxon>
    </lineage>
</organism>
<accession>A0ABV7AXL9</accession>